<name>A0A166B2Q8_9AGAM</name>
<sequence length="789" mass="89339">MHSKRIRSQSRSSSPDHSERPKKRIREEESQLDAIGKESEASWQSSSSLQTASVLQCGHSQGECHPISSRISSTSRLLAHDHRIYGYSDFQTPPVEALAASYTLNKNYYQSVLEDREIHVNNFIHQRFCSIYRVHSWAHDGLIRALIFSTFVRLGRLPDPSELAAIFVLVKDLRQSRLSDDVFSLVIPYLRDQNMTQWRAFSDDNPSELPLATLSQFPKSLLLAFVDISKSKDYDLDFSPCQQIRAFLADPLFESWESEETWELPEIGHSLFIHPENQLPPLNTKICKCGQCDAIQRRVEKNSAHFRHVYFRIVDAGIRRGCQALQLSWEPLLQRAEGWLDEAMHRVQCDAEAFPTNAPRLGPAIVDAARWLIILIGRPLSTPNLLRLVTCLRGYATSDPIPLKSTFDPEPDDLGYLIWVPAGTESDSGSDNESQSSLSDVPELVAGGNWLPELSVNPLDNASSKILIISHADVYSVKTAPTVMDDQYDLALQMPRHPSPDKPFHLPTRHNDIFQPEVQSEGASVESPAVEIHVSRQETHLFPVISLLRISSGSLFHHKRVAVKLSTSIGSRTVETVWRPEIFLGRRCEHRELYRTANRCSLSATEVLHQVRPGLPTYEEECSRLIEAIPRKPASDPEARREDESVSSDDEDDDDYWGEHDDEEAKASHSLWLRSRIQWRHEVEDMVLRQASRQTVQLRAQGGPFESRKALMIRVNEEEHLRPLIILAASSGRRTYLIDYQECWDCASQRMMTAQCSVGIATGVTQLSTCDTCILAAERAREIAEGTLD</sequence>
<feature type="compositionally biased region" description="Basic and acidic residues" evidence="1">
    <location>
        <begin position="629"/>
        <end position="644"/>
    </location>
</feature>
<dbReference type="OrthoDB" id="3265206at2759"/>
<feature type="region of interest" description="Disordered" evidence="1">
    <location>
        <begin position="1"/>
        <end position="45"/>
    </location>
</feature>
<dbReference type="EMBL" id="KV428122">
    <property type="protein sequence ID" value="KZT35946.1"/>
    <property type="molecule type" value="Genomic_DNA"/>
</dbReference>
<feature type="region of interest" description="Disordered" evidence="1">
    <location>
        <begin position="629"/>
        <end position="660"/>
    </location>
</feature>
<dbReference type="Proteomes" id="UP000076798">
    <property type="component" value="Unassembled WGS sequence"/>
</dbReference>
<accession>A0A166B2Q8</accession>
<gene>
    <name evidence="2" type="ORF">SISSUDRAFT_1130737</name>
</gene>
<proteinExistence type="predicted"/>
<evidence type="ECO:0000313" key="2">
    <source>
        <dbReference type="EMBL" id="KZT35946.1"/>
    </source>
</evidence>
<keyword evidence="3" id="KW-1185">Reference proteome</keyword>
<feature type="compositionally biased region" description="Acidic residues" evidence="1">
    <location>
        <begin position="645"/>
        <end position="656"/>
    </location>
</feature>
<protein>
    <submittedName>
        <fullName evidence="2">Uncharacterized protein</fullName>
    </submittedName>
</protein>
<reference evidence="2 3" key="1">
    <citation type="journal article" date="2016" name="Mol. Biol. Evol.">
        <title>Comparative Genomics of Early-Diverging Mushroom-Forming Fungi Provides Insights into the Origins of Lignocellulose Decay Capabilities.</title>
        <authorList>
            <person name="Nagy L.G."/>
            <person name="Riley R."/>
            <person name="Tritt A."/>
            <person name="Adam C."/>
            <person name="Daum C."/>
            <person name="Floudas D."/>
            <person name="Sun H."/>
            <person name="Yadav J.S."/>
            <person name="Pangilinan J."/>
            <person name="Larsson K.H."/>
            <person name="Matsuura K."/>
            <person name="Barry K."/>
            <person name="Labutti K."/>
            <person name="Kuo R."/>
            <person name="Ohm R.A."/>
            <person name="Bhattacharya S.S."/>
            <person name="Shirouzu T."/>
            <person name="Yoshinaga Y."/>
            <person name="Martin F.M."/>
            <person name="Grigoriev I.V."/>
            <person name="Hibbett D.S."/>
        </authorList>
    </citation>
    <scope>NUCLEOTIDE SEQUENCE [LARGE SCALE GENOMIC DNA]</scope>
    <source>
        <strain evidence="2 3">HHB10207 ss-3</strain>
    </source>
</reference>
<dbReference type="AlphaFoldDB" id="A0A166B2Q8"/>
<evidence type="ECO:0000256" key="1">
    <source>
        <dbReference type="SAM" id="MobiDB-lite"/>
    </source>
</evidence>
<organism evidence="2 3">
    <name type="scientific">Sistotremastrum suecicum HHB10207 ss-3</name>
    <dbReference type="NCBI Taxonomy" id="1314776"/>
    <lineage>
        <taxon>Eukaryota</taxon>
        <taxon>Fungi</taxon>
        <taxon>Dikarya</taxon>
        <taxon>Basidiomycota</taxon>
        <taxon>Agaricomycotina</taxon>
        <taxon>Agaricomycetes</taxon>
        <taxon>Sistotremastrales</taxon>
        <taxon>Sistotremastraceae</taxon>
        <taxon>Sistotremastrum</taxon>
    </lineage>
</organism>
<feature type="compositionally biased region" description="Basic and acidic residues" evidence="1">
    <location>
        <begin position="14"/>
        <end position="40"/>
    </location>
</feature>
<evidence type="ECO:0000313" key="3">
    <source>
        <dbReference type="Proteomes" id="UP000076798"/>
    </source>
</evidence>